<keyword evidence="3" id="KW-1185">Reference proteome</keyword>
<dbReference type="InterPro" id="IPR000683">
    <property type="entry name" value="Gfo/Idh/MocA-like_OxRdtase_N"/>
</dbReference>
<dbReference type="Pfam" id="PF01408">
    <property type="entry name" value="GFO_IDH_MocA"/>
    <property type="match status" value="1"/>
</dbReference>
<dbReference type="AlphaFoldDB" id="A0A2Y9BK12"/>
<dbReference type="PANTHER" id="PTHR43054:SF1">
    <property type="entry name" value="SCYLLO-INOSITOL 2-DEHYDROGENASE (NADP(+)) IOLU"/>
    <property type="match status" value="1"/>
</dbReference>
<gene>
    <name evidence="2" type="ORF">A8806_10755</name>
</gene>
<dbReference type="SUPFAM" id="SSF51735">
    <property type="entry name" value="NAD(P)-binding Rossmann-fold domains"/>
    <property type="match status" value="1"/>
</dbReference>
<evidence type="ECO:0000313" key="3">
    <source>
        <dbReference type="Proteomes" id="UP000245845"/>
    </source>
</evidence>
<dbReference type="Gene3D" id="3.30.360.10">
    <property type="entry name" value="Dihydrodipicolinate Reductase, domain 2"/>
    <property type="match status" value="1"/>
</dbReference>
<dbReference type="EMBL" id="QGDL01000007">
    <property type="protein sequence ID" value="PWJ28907.1"/>
    <property type="molecule type" value="Genomic_DNA"/>
</dbReference>
<dbReference type="GO" id="GO:0000166">
    <property type="term" value="F:nucleotide binding"/>
    <property type="evidence" value="ECO:0007669"/>
    <property type="project" value="InterPro"/>
</dbReference>
<sequence>MKIGIAGSGMIVRYVLENVWNEVGNIEAKAIWCRDAERDVAENIAGDYSIKDIYEDYDEFLKDNSFDFVYIGLVNSLHYEYSLKAIKAGKSVICEKPFTSTAKQAKELLDAARENHVYVFESILPWYSDNYDEIKNRLPEVGDIKLIQCNFSQYSRRYAGYLNGTVLPVFNPLLDGGALYDIGVYSIHWVMGLAGVPEKTAYFPNIGYNGIDTSGILVMDYGSFKAVCTSAKDSASPGCCMVQGDKGCIVMHSHPGECHKIELTLNGADPVCLDKAPLGEPFVNVYERILPIVEKDEYDVCYAMMDKVIEVMQVMEDARKGAGIKFSCD</sequence>
<dbReference type="SUPFAM" id="SSF55347">
    <property type="entry name" value="Glyceraldehyde-3-phosphate dehydrogenase-like, C-terminal domain"/>
    <property type="match status" value="1"/>
</dbReference>
<feature type="domain" description="Gfo/Idh/MocA-like oxidoreductase N-terminal" evidence="1">
    <location>
        <begin position="1"/>
        <end position="120"/>
    </location>
</feature>
<accession>A0A2Y9BK12</accession>
<comment type="caution">
    <text evidence="2">The sequence shown here is derived from an EMBL/GenBank/DDBJ whole genome shotgun (WGS) entry which is preliminary data.</text>
</comment>
<organism evidence="2 3">
    <name type="scientific">Faecalicatena orotica</name>
    <dbReference type="NCBI Taxonomy" id="1544"/>
    <lineage>
        <taxon>Bacteria</taxon>
        <taxon>Bacillati</taxon>
        <taxon>Bacillota</taxon>
        <taxon>Clostridia</taxon>
        <taxon>Lachnospirales</taxon>
        <taxon>Lachnospiraceae</taxon>
        <taxon>Faecalicatena</taxon>
    </lineage>
</organism>
<name>A0A2Y9BK12_9FIRM</name>
<reference evidence="2 3" key="1">
    <citation type="submission" date="2018-05" db="EMBL/GenBank/DDBJ databases">
        <title>The Hungate 1000. A catalogue of reference genomes from the rumen microbiome.</title>
        <authorList>
            <person name="Kelly W."/>
        </authorList>
    </citation>
    <scope>NUCLEOTIDE SEQUENCE [LARGE SCALE GENOMIC DNA]</scope>
    <source>
        <strain evidence="2 3">NLAE-zl-C242</strain>
    </source>
</reference>
<dbReference type="RefSeq" id="WP_109731454.1">
    <property type="nucleotide sequence ID" value="NZ_BAAACK010000011.1"/>
</dbReference>
<dbReference type="PANTHER" id="PTHR43054">
    <property type="match status" value="1"/>
</dbReference>
<evidence type="ECO:0000259" key="1">
    <source>
        <dbReference type="Pfam" id="PF01408"/>
    </source>
</evidence>
<dbReference type="Proteomes" id="UP000245845">
    <property type="component" value="Unassembled WGS sequence"/>
</dbReference>
<dbReference type="OrthoDB" id="9783105at2"/>
<evidence type="ECO:0000313" key="2">
    <source>
        <dbReference type="EMBL" id="PWJ28907.1"/>
    </source>
</evidence>
<protein>
    <submittedName>
        <fullName evidence="2">Putative dehydrogenase</fullName>
    </submittedName>
</protein>
<dbReference type="InterPro" id="IPR036291">
    <property type="entry name" value="NAD(P)-bd_dom_sf"/>
</dbReference>
<proteinExistence type="predicted"/>
<dbReference type="Gene3D" id="3.40.50.720">
    <property type="entry name" value="NAD(P)-binding Rossmann-like Domain"/>
    <property type="match status" value="1"/>
</dbReference>